<dbReference type="Gramene" id="ONIVA04G01280.1">
    <property type="protein sequence ID" value="ONIVA04G01280.1"/>
    <property type="gene ID" value="ONIVA04G01280"/>
</dbReference>
<sequence length="114" mass="12608">MQPRRSAGAHDGWGGQHLIQKRPRDERSCSVVGSSTDGIASHRAGHRRTASSTRQQDSNSIANSHRIFASHNTSHHSAAWRQPASRLPLRALDAIMQDGNTSRVQNQPPLIRFL</sequence>
<name>A0A0E0GXE6_ORYNI</name>
<keyword evidence="3" id="KW-1185">Reference proteome</keyword>
<dbReference type="EnsemblPlants" id="ONIVA04G01280.1">
    <property type="protein sequence ID" value="ONIVA04G01280.1"/>
    <property type="gene ID" value="ONIVA04G01280"/>
</dbReference>
<proteinExistence type="predicted"/>
<evidence type="ECO:0000313" key="2">
    <source>
        <dbReference type="EnsemblPlants" id="ONIVA04G01280.1"/>
    </source>
</evidence>
<accession>A0A0E0GXE6</accession>
<dbReference type="AlphaFoldDB" id="A0A0E0GXE6"/>
<evidence type="ECO:0000313" key="3">
    <source>
        <dbReference type="Proteomes" id="UP000006591"/>
    </source>
</evidence>
<organism evidence="2">
    <name type="scientific">Oryza nivara</name>
    <name type="common">Indian wild rice</name>
    <name type="synonym">Oryza sativa f. spontanea</name>
    <dbReference type="NCBI Taxonomy" id="4536"/>
    <lineage>
        <taxon>Eukaryota</taxon>
        <taxon>Viridiplantae</taxon>
        <taxon>Streptophyta</taxon>
        <taxon>Embryophyta</taxon>
        <taxon>Tracheophyta</taxon>
        <taxon>Spermatophyta</taxon>
        <taxon>Magnoliopsida</taxon>
        <taxon>Liliopsida</taxon>
        <taxon>Poales</taxon>
        <taxon>Poaceae</taxon>
        <taxon>BOP clade</taxon>
        <taxon>Oryzoideae</taxon>
        <taxon>Oryzeae</taxon>
        <taxon>Oryzinae</taxon>
        <taxon>Oryza</taxon>
    </lineage>
</organism>
<protein>
    <submittedName>
        <fullName evidence="2">Uncharacterized protein</fullName>
    </submittedName>
</protein>
<reference evidence="2" key="1">
    <citation type="submission" date="2015-04" db="UniProtKB">
        <authorList>
            <consortium name="EnsemblPlants"/>
        </authorList>
    </citation>
    <scope>IDENTIFICATION</scope>
    <source>
        <strain evidence="2">SL10</strain>
    </source>
</reference>
<reference evidence="2" key="2">
    <citation type="submission" date="2018-04" db="EMBL/GenBank/DDBJ databases">
        <title>OnivRS2 (Oryza nivara Reference Sequence Version 2).</title>
        <authorList>
            <person name="Zhang J."/>
            <person name="Kudrna D."/>
            <person name="Lee S."/>
            <person name="Talag J."/>
            <person name="Rajasekar S."/>
            <person name="Welchert J."/>
            <person name="Hsing Y.-I."/>
            <person name="Wing R.A."/>
        </authorList>
    </citation>
    <scope>NUCLEOTIDE SEQUENCE [LARGE SCALE GENOMIC DNA]</scope>
    <source>
        <strain evidence="2">SL10</strain>
    </source>
</reference>
<dbReference type="HOGENOM" id="CLU_2125086_0_0_1"/>
<feature type="region of interest" description="Disordered" evidence="1">
    <location>
        <begin position="1"/>
        <end position="63"/>
    </location>
</feature>
<dbReference type="Proteomes" id="UP000006591">
    <property type="component" value="Chromosome 4"/>
</dbReference>
<feature type="compositionally biased region" description="Polar residues" evidence="1">
    <location>
        <begin position="50"/>
        <end position="63"/>
    </location>
</feature>
<evidence type="ECO:0000256" key="1">
    <source>
        <dbReference type="SAM" id="MobiDB-lite"/>
    </source>
</evidence>